<gene>
    <name evidence="8" type="ORF">M9458_029086</name>
</gene>
<evidence type="ECO:0000256" key="7">
    <source>
        <dbReference type="ARBA" id="ARBA00035134"/>
    </source>
</evidence>
<keyword evidence="2" id="KW-0699">rRNA-binding</keyword>
<keyword evidence="9" id="KW-1185">Reference proteome</keyword>
<keyword evidence="6" id="KW-0687">Ribonucleoprotein</keyword>
<dbReference type="PANTHER" id="PTHR16276:SF1">
    <property type="entry name" value="SMALL RIBOSOMAL SUBUNIT PROTEIN MS39"/>
    <property type="match status" value="1"/>
</dbReference>
<reference evidence="8 9" key="1">
    <citation type="submission" date="2024-05" db="EMBL/GenBank/DDBJ databases">
        <title>Genome sequencing and assembly of Indian major carp, Cirrhinus mrigala (Hamilton, 1822).</title>
        <authorList>
            <person name="Mohindra V."/>
            <person name="Chowdhury L.M."/>
            <person name="Lal K."/>
            <person name="Jena J.K."/>
        </authorList>
    </citation>
    <scope>NUCLEOTIDE SEQUENCE [LARGE SCALE GENOMIC DNA]</scope>
    <source>
        <strain evidence="8">CM1030</strain>
        <tissue evidence="8">Blood</tissue>
    </source>
</reference>
<evidence type="ECO:0000313" key="9">
    <source>
        <dbReference type="Proteomes" id="UP001529510"/>
    </source>
</evidence>
<name>A0ABD0PSM9_CIRMR</name>
<organism evidence="8 9">
    <name type="scientific">Cirrhinus mrigala</name>
    <name type="common">Mrigala</name>
    <dbReference type="NCBI Taxonomy" id="683832"/>
    <lineage>
        <taxon>Eukaryota</taxon>
        <taxon>Metazoa</taxon>
        <taxon>Chordata</taxon>
        <taxon>Craniata</taxon>
        <taxon>Vertebrata</taxon>
        <taxon>Euteleostomi</taxon>
        <taxon>Actinopterygii</taxon>
        <taxon>Neopterygii</taxon>
        <taxon>Teleostei</taxon>
        <taxon>Ostariophysi</taxon>
        <taxon>Cypriniformes</taxon>
        <taxon>Cyprinidae</taxon>
        <taxon>Labeoninae</taxon>
        <taxon>Labeonini</taxon>
        <taxon>Cirrhinus</taxon>
    </lineage>
</organism>
<dbReference type="GO" id="GO:0005840">
    <property type="term" value="C:ribosome"/>
    <property type="evidence" value="ECO:0007669"/>
    <property type="project" value="UniProtKB-KW"/>
</dbReference>
<dbReference type="Gene3D" id="1.25.40.10">
    <property type="entry name" value="Tetratricopeptide repeat domain"/>
    <property type="match status" value="1"/>
</dbReference>
<keyword evidence="3" id="KW-0810">Translation regulation</keyword>
<dbReference type="InterPro" id="IPR011990">
    <property type="entry name" value="TPR-like_helical_dom_sf"/>
</dbReference>
<dbReference type="GO" id="GO:0006417">
    <property type="term" value="P:regulation of translation"/>
    <property type="evidence" value="ECO:0007669"/>
    <property type="project" value="UniProtKB-KW"/>
</dbReference>
<evidence type="ECO:0000256" key="6">
    <source>
        <dbReference type="ARBA" id="ARBA00023274"/>
    </source>
</evidence>
<evidence type="ECO:0000256" key="2">
    <source>
        <dbReference type="ARBA" id="ARBA00022730"/>
    </source>
</evidence>
<protein>
    <recommendedName>
        <fullName evidence="7">Small ribosomal subunit protein mS39</fullName>
    </recommendedName>
</protein>
<dbReference type="PANTHER" id="PTHR16276">
    <property type="entry name" value="PENTATRICOPEPTIDE REPEAT DOMAIN-CONTAINING PROTEIN 3"/>
    <property type="match status" value="1"/>
</dbReference>
<keyword evidence="4" id="KW-0694">RNA-binding</keyword>
<evidence type="ECO:0000256" key="4">
    <source>
        <dbReference type="ARBA" id="ARBA00022884"/>
    </source>
</evidence>
<evidence type="ECO:0000256" key="3">
    <source>
        <dbReference type="ARBA" id="ARBA00022845"/>
    </source>
</evidence>
<dbReference type="InterPro" id="IPR002885">
    <property type="entry name" value="PPR_rpt"/>
</dbReference>
<evidence type="ECO:0000313" key="8">
    <source>
        <dbReference type="EMBL" id="KAL0176756.1"/>
    </source>
</evidence>
<feature type="non-terminal residue" evidence="8">
    <location>
        <position position="75"/>
    </location>
</feature>
<dbReference type="GO" id="GO:1990904">
    <property type="term" value="C:ribonucleoprotein complex"/>
    <property type="evidence" value="ECO:0007669"/>
    <property type="project" value="UniProtKB-KW"/>
</dbReference>
<comment type="similarity">
    <text evidence="1">Belongs to the mitochondrion-specific ribosomal protein mS39 family.</text>
</comment>
<evidence type="ECO:0000256" key="1">
    <source>
        <dbReference type="ARBA" id="ARBA00008551"/>
    </source>
</evidence>
<dbReference type="GO" id="GO:0019843">
    <property type="term" value="F:rRNA binding"/>
    <property type="evidence" value="ECO:0007669"/>
    <property type="project" value="UniProtKB-KW"/>
</dbReference>
<evidence type="ECO:0000256" key="5">
    <source>
        <dbReference type="ARBA" id="ARBA00022980"/>
    </source>
</evidence>
<proteinExistence type="inferred from homology"/>
<dbReference type="Proteomes" id="UP001529510">
    <property type="component" value="Unassembled WGS sequence"/>
</dbReference>
<accession>A0ABD0PSM9</accession>
<comment type="caution">
    <text evidence="8">The sequence shown here is derived from an EMBL/GenBank/DDBJ whole genome shotgun (WGS) entry which is preliminary data.</text>
</comment>
<dbReference type="EMBL" id="JAMKFB020000014">
    <property type="protein sequence ID" value="KAL0176756.1"/>
    <property type="molecule type" value="Genomic_DNA"/>
</dbReference>
<sequence length="75" mass="8454">DVHTFNALITAAPEVKEKYNEKWELIVDLLKQMAEQKVKPNLLTLNTVLKTLRRCGTLGKSQAFPVISEMKALSV</sequence>
<keyword evidence="5" id="KW-0689">Ribosomal protein</keyword>
<dbReference type="Pfam" id="PF13812">
    <property type="entry name" value="PPR_3"/>
    <property type="match status" value="1"/>
</dbReference>
<dbReference type="InterPro" id="IPR037387">
    <property type="entry name" value="PTCD3"/>
</dbReference>
<dbReference type="AlphaFoldDB" id="A0ABD0PSM9"/>
<feature type="non-terminal residue" evidence="8">
    <location>
        <position position="1"/>
    </location>
</feature>